<dbReference type="SMART" id="SM00220">
    <property type="entry name" value="S_TKc"/>
    <property type="match status" value="1"/>
</dbReference>
<keyword evidence="11" id="KW-0723">Serine/threonine-protein kinase</keyword>
<sequence length="587" mass="64463">MYCDHCGAENRNNANFCHKCGTDLSALLKNEKKSAVATLSDAPAPPPVIDESTARAGFQQILSGRYELKEFLGRGGMGMVFRGYDKQLGMDLALKFLLSRYADDLAAIESLKREAKAAMRLAHPNIVRLYNFEDTPQLKYLLMEYVRGESLAALAAKRTNRRLSEPEVIRFMCEICEALSYSHKENIIHRDIKPGNILVTTEGKVKLGDFGIALINEKAVDLETDEVSGTPSYMSPEQTLGQPLDGRTDLYSLSITMYEMLAGKPPFRGKHSRFNYISMVPDPIEGVSDWLNAILLKCLRKEPEGRWSSAEELRDVLLGKKEGGLALKAKFRPWWVVAEDLKRNELPPTAPDPEPKEDIAPPVLPRAEVQRTLAPSSASRTKQRVEKVGRYAGLLENASERDQARIAYGTTAGIIAGILLFLISKETTGIQSPRVFLHFGFTIYGGFLGVAVGFAHKKFIRGALSFSFGLFGGILTGLFIPNGLEGSLIQVQPPVSATACAAVIGALLGVADGIYCQSINYTVRCAVWGAFGGAAATILFMLIRHLFSAFWSPLPHWVILGLLLGFSIMMGIGLARKPAIEKYPSQQ</sequence>
<dbReference type="Proteomes" id="UP000265882">
    <property type="component" value="Unassembled WGS sequence"/>
</dbReference>
<dbReference type="PROSITE" id="PS00107">
    <property type="entry name" value="PROTEIN_KINASE_ATP"/>
    <property type="match status" value="1"/>
</dbReference>
<dbReference type="GO" id="GO:0005524">
    <property type="term" value="F:ATP binding"/>
    <property type="evidence" value="ECO:0007669"/>
    <property type="project" value="UniProtKB-UniRule"/>
</dbReference>
<accession>A0A3A4NSP2</accession>
<keyword evidence="5 11" id="KW-0418">Kinase</keyword>
<evidence type="ECO:0000256" key="5">
    <source>
        <dbReference type="ARBA" id="ARBA00022777"/>
    </source>
</evidence>
<evidence type="ECO:0000256" key="6">
    <source>
        <dbReference type="ARBA" id="ARBA00022840"/>
    </source>
</evidence>
<evidence type="ECO:0000256" key="3">
    <source>
        <dbReference type="ARBA" id="ARBA00022679"/>
    </source>
</evidence>
<dbReference type="CDD" id="cd14014">
    <property type="entry name" value="STKc_PknB_like"/>
    <property type="match status" value="1"/>
</dbReference>
<dbReference type="InterPro" id="IPR050660">
    <property type="entry name" value="NEK_Ser/Thr_kinase"/>
</dbReference>
<evidence type="ECO:0000256" key="7">
    <source>
        <dbReference type="PROSITE-ProRule" id="PRU10141"/>
    </source>
</evidence>
<gene>
    <name evidence="11" type="ORF">C4520_09190</name>
</gene>
<keyword evidence="3" id="KW-0808">Transferase</keyword>
<keyword evidence="4 7" id="KW-0547">Nucleotide-binding</keyword>
<dbReference type="AlphaFoldDB" id="A0A3A4NSP2"/>
<dbReference type="PANTHER" id="PTHR43671:SF13">
    <property type="entry name" value="SERINE_THREONINE-PROTEIN KINASE NEK2"/>
    <property type="match status" value="1"/>
</dbReference>
<keyword evidence="9" id="KW-0472">Membrane</keyword>
<evidence type="ECO:0000256" key="9">
    <source>
        <dbReference type="SAM" id="Phobius"/>
    </source>
</evidence>
<evidence type="ECO:0000256" key="1">
    <source>
        <dbReference type="ARBA" id="ARBA00010886"/>
    </source>
</evidence>
<evidence type="ECO:0000256" key="4">
    <source>
        <dbReference type="ARBA" id="ARBA00022741"/>
    </source>
</evidence>
<evidence type="ECO:0000256" key="2">
    <source>
        <dbReference type="ARBA" id="ARBA00012513"/>
    </source>
</evidence>
<dbReference type="Pfam" id="PF13240">
    <property type="entry name" value="Zn_Ribbon_1"/>
    <property type="match status" value="1"/>
</dbReference>
<reference evidence="11 12" key="1">
    <citation type="journal article" date="2017" name="ISME J.">
        <title>Energy and carbon metabolisms in a deep terrestrial subsurface fluid microbial community.</title>
        <authorList>
            <person name="Momper L."/>
            <person name="Jungbluth S.P."/>
            <person name="Lee M.D."/>
            <person name="Amend J.P."/>
        </authorList>
    </citation>
    <scope>NUCLEOTIDE SEQUENCE [LARGE SCALE GENOMIC DNA]</scope>
    <source>
        <strain evidence="11">SURF_5</strain>
    </source>
</reference>
<dbReference type="EC" id="2.7.11.1" evidence="2"/>
<feature type="transmembrane region" description="Helical" evidence="9">
    <location>
        <begin position="462"/>
        <end position="480"/>
    </location>
</feature>
<feature type="transmembrane region" description="Helical" evidence="9">
    <location>
        <begin position="527"/>
        <end position="551"/>
    </location>
</feature>
<dbReference type="PANTHER" id="PTHR43671">
    <property type="entry name" value="SERINE/THREONINE-PROTEIN KINASE NEK"/>
    <property type="match status" value="1"/>
</dbReference>
<dbReference type="EMBL" id="QZKU01000064">
    <property type="protein sequence ID" value="RJP21829.1"/>
    <property type="molecule type" value="Genomic_DNA"/>
</dbReference>
<evidence type="ECO:0000313" key="11">
    <source>
        <dbReference type="EMBL" id="RJP21829.1"/>
    </source>
</evidence>
<evidence type="ECO:0000256" key="8">
    <source>
        <dbReference type="SAM" id="MobiDB-lite"/>
    </source>
</evidence>
<dbReference type="Gene3D" id="1.10.510.10">
    <property type="entry name" value="Transferase(Phosphotransferase) domain 1"/>
    <property type="match status" value="1"/>
</dbReference>
<name>A0A3A4NSP2_ABYX5</name>
<dbReference type="Gene3D" id="3.30.200.20">
    <property type="entry name" value="Phosphorylase Kinase, domain 1"/>
    <property type="match status" value="1"/>
</dbReference>
<dbReference type="InterPro" id="IPR026870">
    <property type="entry name" value="Zinc_ribbon_dom"/>
</dbReference>
<protein>
    <recommendedName>
        <fullName evidence="2">non-specific serine/threonine protein kinase</fullName>
        <ecNumber evidence="2">2.7.11.1</ecNumber>
    </recommendedName>
</protein>
<proteinExistence type="inferred from homology"/>
<evidence type="ECO:0000259" key="10">
    <source>
        <dbReference type="PROSITE" id="PS50011"/>
    </source>
</evidence>
<feature type="binding site" evidence="7">
    <location>
        <position position="95"/>
    </location>
    <ligand>
        <name>ATP</name>
        <dbReference type="ChEBI" id="CHEBI:30616"/>
    </ligand>
</feature>
<organism evidence="11 12">
    <name type="scientific">Abyssobacteria bacterium (strain SURF_5)</name>
    <dbReference type="NCBI Taxonomy" id="2093360"/>
    <lineage>
        <taxon>Bacteria</taxon>
        <taxon>Pseudomonadati</taxon>
        <taxon>Candidatus Hydrogenedentota</taxon>
        <taxon>Candidatus Abyssobacteria</taxon>
    </lineage>
</organism>
<keyword evidence="9" id="KW-1133">Transmembrane helix</keyword>
<dbReference type="GO" id="GO:0004674">
    <property type="term" value="F:protein serine/threonine kinase activity"/>
    <property type="evidence" value="ECO:0007669"/>
    <property type="project" value="UniProtKB-KW"/>
</dbReference>
<dbReference type="PROSITE" id="PS50011">
    <property type="entry name" value="PROTEIN_KINASE_DOM"/>
    <property type="match status" value="1"/>
</dbReference>
<dbReference type="InterPro" id="IPR000719">
    <property type="entry name" value="Prot_kinase_dom"/>
</dbReference>
<feature type="transmembrane region" description="Helical" evidence="9">
    <location>
        <begin position="435"/>
        <end position="455"/>
    </location>
</feature>
<dbReference type="PROSITE" id="PS00108">
    <property type="entry name" value="PROTEIN_KINASE_ST"/>
    <property type="match status" value="1"/>
</dbReference>
<feature type="region of interest" description="Disordered" evidence="8">
    <location>
        <begin position="345"/>
        <end position="364"/>
    </location>
</feature>
<feature type="transmembrane region" description="Helical" evidence="9">
    <location>
        <begin position="406"/>
        <end position="423"/>
    </location>
</feature>
<comment type="caution">
    <text evidence="11">The sequence shown here is derived from an EMBL/GenBank/DDBJ whole genome shotgun (WGS) entry which is preliminary data.</text>
</comment>
<dbReference type="SUPFAM" id="SSF56112">
    <property type="entry name" value="Protein kinase-like (PK-like)"/>
    <property type="match status" value="1"/>
</dbReference>
<feature type="transmembrane region" description="Helical" evidence="9">
    <location>
        <begin position="557"/>
        <end position="575"/>
    </location>
</feature>
<feature type="domain" description="Protein kinase" evidence="10">
    <location>
        <begin position="66"/>
        <end position="318"/>
    </location>
</feature>
<feature type="transmembrane region" description="Helical" evidence="9">
    <location>
        <begin position="495"/>
        <end position="515"/>
    </location>
</feature>
<dbReference type="InterPro" id="IPR017441">
    <property type="entry name" value="Protein_kinase_ATP_BS"/>
</dbReference>
<comment type="similarity">
    <text evidence="1">Belongs to the protein kinase superfamily. NEK Ser/Thr protein kinase family. NIMA subfamily.</text>
</comment>
<evidence type="ECO:0000313" key="12">
    <source>
        <dbReference type="Proteomes" id="UP000265882"/>
    </source>
</evidence>
<keyword evidence="6 7" id="KW-0067">ATP-binding</keyword>
<keyword evidence="9" id="KW-0812">Transmembrane</keyword>
<dbReference type="InterPro" id="IPR008271">
    <property type="entry name" value="Ser/Thr_kinase_AS"/>
</dbReference>
<dbReference type="Pfam" id="PF00069">
    <property type="entry name" value="Pkinase"/>
    <property type="match status" value="1"/>
</dbReference>
<dbReference type="InterPro" id="IPR011009">
    <property type="entry name" value="Kinase-like_dom_sf"/>
</dbReference>